<dbReference type="EMBL" id="CADCWG010000217">
    <property type="protein sequence ID" value="CAA9567780.1"/>
    <property type="molecule type" value="Genomic_DNA"/>
</dbReference>
<keyword evidence="2" id="KW-0456">Lyase</keyword>
<name>A0A6J4V982_9BACT</name>
<dbReference type="AlphaFoldDB" id="A0A6J4V982"/>
<reference evidence="2" key="1">
    <citation type="submission" date="2020-02" db="EMBL/GenBank/DDBJ databases">
        <authorList>
            <person name="Meier V. D."/>
        </authorList>
    </citation>
    <scope>NUCLEOTIDE SEQUENCE</scope>
    <source>
        <strain evidence="2">AVDCRST_MAG49</strain>
    </source>
</reference>
<feature type="compositionally biased region" description="Low complexity" evidence="1">
    <location>
        <begin position="17"/>
        <end position="26"/>
    </location>
</feature>
<feature type="non-terminal residue" evidence="2">
    <location>
        <position position="59"/>
    </location>
</feature>
<accession>A0A6J4V982</accession>
<evidence type="ECO:0000313" key="2">
    <source>
        <dbReference type="EMBL" id="CAA9567780.1"/>
    </source>
</evidence>
<proteinExistence type="predicted"/>
<protein>
    <submittedName>
        <fullName evidence="2">Putative lyase</fullName>
    </submittedName>
</protein>
<organism evidence="2">
    <name type="scientific">uncultured Thermomicrobiales bacterium</name>
    <dbReference type="NCBI Taxonomy" id="1645740"/>
    <lineage>
        <taxon>Bacteria</taxon>
        <taxon>Pseudomonadati</taxon>
        <taxon>Thermomicrobiota</taxon>
        <taxon>Thermomicrobia</taxon>
        <taxon>Thermomicrobiales</taxon>
        <taxon>environmental samples</taxon>
    </lineage>
</organism>
<gene>
    <name evidence="2" type="ORF">AVDCRST_MAG49-3150</name>
</gene>
<feature type="non-terminal residue" evidence="2">
    <location>
        <position position="1"/>
    </location>
</feature>
<evidence type="ECO:0000256" key="1">
    <source>
        <dbReference type="SAM" id="MobiDB-lite"/>
    </source>
</evidence>
<feature type="compositionally biased region" description="Low complexity" evidence="1">
    <location>
        <begin position="37"/>
        <end position="46"/>
    </location>
</feature>
<sequence length="59" mass="6276">WTSPFTRASSRTRTRTPRWPSTGTPSVSRSATTSDTAACAGSRSARPPSPPRPSSCTRP</sequence>
<feature type="compositionally biased region" description="Polar residues" evidence="1">
    <location>
        <begin position="27"/>
        <end position="36"/>
    </location>
</feature>
<dbReference type="GO" id="GO:0016829">
    <property type="term" value="F:lyase activity"/>
    <property type="evidence" value="ECO:0007669"/>
    <property type="project" value="UniProtKB-KW"/>
</dbReference>
<feature type="region of interest" description="Disordered" evidence="1">
    <location>
        <begin position="1"/>
        <end position="59"/>
    </location>
</feature>